<dbReference type="Proteomes" id="UP000467193">
    <property type="component" value="Chromosome"/>
</dbReference>
<reference evidence="1 2" key="1">
    <citation type="journal article" date="2019" name="Emerg. Microbes Infect.">
        <title>Comprehensive subspecies identification of 175 nontuberculous mycobacteria species based on 7547 genomic profiles.</title>
        <authorList>
            <person name="Matsumoto Y."/>
            <person name="Kinjo T."/>
            <person name="Motooka D."/>
            <person name="Nabeya D."/>
            <person name="Jung N."/>
            <person name="Uechi K."/>
            <person name="Horii T."/>
            <person name="Iida T."/>
            <person name="Fujita J."/>
            <person name="Nakamura S."/>
        </authorList>
    </citation>
    <scope>NUCLEOTIDE SEQUENCE [LARGE SCALE GENOMIC DNA]</scope>
    <source>
        <strain evidence="1 2">JCM 17899</strain>
    </source>
</reference>
<dbReference type="EMBL" id="AP022588">
    <property type="protein sequence ID" value="BBY26835.1"/>
    <property type="molecule type" value="Genomic_DNA"/>
</dbReference>
<proteinExistence type="predicted"/>
<gene>
    <name evidence="1" type="ORF">MSEDJ_09310</name>
</gene>
<name>A0A7I7QKN8_9MYCO</name>
<dbReference type="Gene3D" id="3.90.1140.10">
    <property type="entry name" value="Cyclic phosphodiesterase"/>
    <property type="match status" value="1"/>
</dbReference>
<dbReference type="AlphaFoldDB" id="A0A7I7QKN8"/>
<organism evidence="1 2">
    <name type="scientific">Mycolicibacterium sediminis</name>
    <dbReference type="NCBI Taxonomy" id="1286180"/>
    <lineage>
        <taxon>Bacteria</taxon>
        <taxon>Bacillati</taxon>
        <taxon>Actinomycetota</taxon>
        <taxon>Actinomycetes</taxon>
        <taxon>Mycobacteriales</taxon>
        <taxon>Mycobacteriaceae</taxon>
        <taxon>Mycolicibacterium</taxon>
    </lineage>
</organism>
<evidence type="ECO:0000313" key="1">
    <source>
        <dbReference type="EMBL" id="BBY26835.1"/>
    </source>
</evidence>
<sequence length="243" mass="26653">MGAAQNRTVVLDVVMRLPHGVRTRSVDCSNALAALIDRRGGDACFRLGEEFPGVPGSVCEPHVSLFMLAVDEDDVEAVRTALGDAAREVASVRAEATEYRFNHEGAPEVFYARTDDWRRVQRAVVAAVEPLRRGRLRERGPGGENLADLLAAADPRDPAQVRQLREYGYDAVSDDRDDRFDPHVTLTWPRDESVRVDLSGLPEPSAFDGHLDEIGLYEMGPNGTCTKCRGIWALAATRPADAV</sequence>
<evidence type="ECO:0000313" key="2">
    <source>
        <dbReference type="Proteomes" id="UP000467193"/>
    </source>
</evidence>
<accession>A0A7I7QKN8</accession>
<protein>
    <submittedName>
        <fullName evidence="1">Uncharacterized protein</fullName>
    </submittedName>
</protein>
<keyword evidence="2" id="KW-1185">Reference proteome</keyword>
<dbReference type="KEGG" id="msei:MSEDJ_09310"/>